<dbReference type="InterPro" id="IPR013321">
    <property type="entry name" value="Arc_rbn_hlx_hlx"/>
</dbReference>
<dbReference type="InterPro" id="IPR010985">
    <property type="entry name" value="Ribbon_hlx_hlx"/>
</dbReference>
<dbReference type="CDD" id="cd22231">
    <property type="entry name" value="RHH_NikR_HicB-like"/>
    <property type="match status" value="1"/>
</dbReference>
<dbReference type="GO" id="GO:0006355">
    <property type="term" value="P:regulation of DNA-templated transcription"/>
    <property type="evidence" value="ECO:0007669"/>
    <property type="project" value="InterPro"/>
</dbReference>
<evidence type="ECO:0000313" key="1">
    <source>
        <dbReference type="EMBL" id="CAB4896693.1"/>
    </source>
</evidence>
<organism evidence="1">
    <name type="scientific">freshwater metagenome</name>
    <dbReference type="NCBI Taxonomy" id="449393"/>
    <lineage>
        <taxon>unclassified sequences</taxon>
        <taxon>metagenomes</taxon>
        <taxon>ecological metagenomes</taxon>
    </lineage>
</organism>
<name>A0A6J7FYC7_9ZZZZ</name>
<protein>
    <submittedName>
        <fullName evidence="1">Unannotated protein</fullName>
    </submittedName>
</protein>
<gene>
    <name evidence="1" type="ORF">UFOPK3516_00724</name>
</gene>
<accession>A0A6J7FYC7</accession>
<proteinExistence type="predicted"/>
<dbReference type="SUPFAM" id="SSF47598">
    <property type="entry name" value="Ribbon-helix-helix"/>
    <property type="match status" value="1"/>
</dbReference>
<sequence>MARAKTVGFAIPEDMLPDLDIVINEFAGGNRSEFLRVAVRHFRSRMMAERMKSIRTQLREERGVRTYTNAEVMALVREAKGKPPLEE</sequence>
<dbReference type="EMBL" id="CAFBMB010000042">
    <property type="protein sequence ID" value="CAB4896693.1"/>
    <property type="molecule type" value="Genomic_DNA"/>
</dbReference>
<dbReference type="Gene3D" id="1.10.1220.10">
    <property type="entry name" value="Met repressor-like"/>
    <property type="match status" value="1"/>
</dbReference>
<dbReference type="AlphaFoldDB" id="A0A6J7FYC7"/>
<reference evidence="1" key="1">
    <citation type="submission" date="2020-05" db="EMBL/GenBank/DDBJ databases">
        <authorList>
            <person name="Chiriac C."/>
            <person name="Salcher M."/>
            <person name="Ghai R."/>
            <person name="Kavagutti S V."/>
        </authorList>
    </citation>
    <scope>NUCLEOTIDE SEQUENCE</scope>
</reference>